<dbReference type="HOGENOM" id="CLU_826319_0_0_1"/>
<name>E4V649_ARTGP</name>
<protein>
    <submittedName>
        <fullName evidence="1">Uncharacterized protein</fullName>
    </submittedName>
</protein>
<evidence type="ECO:0000313" key="1">
    <source>
        <dbReference type="EMBL" id="EFR05232.1"/>
    </source>
</evidence>
<dbReference type="VEuPathDB" id="FungiDB:MGYG_08244"/>
<dbReference type="RefSeq" id="XP_003169339.1">
    <property type="nucleotide sequence ID" value="XM_003169291.1"/>
</dbReference>
<organism evidence="2">
    <name type="scientific">Arthroderma gypseum (strain ATCC MYA-4604 / CBS 118893)</name>
    <name type="common">Microsporum gypseum</name>
    <dbReference type="NCBI Taxonomy" id="535722"/>
    <lineage>
        <taxon>Eukaryota</taxon>
        <taxon>Fungi</taxon>
        <taxon>Dikarya</taxon>
        <taxon>Ascomycota</taxon>
        <taxon>Pezizomycotina</taxon>
        <taxon>Eurotiomycetes</taxon>
        <taxon>Eurotiomycetidae</taxon>
        <taxon>Onygenales</taxon>
        <taxon>Arthrodermataceae</taxon>
        <taxon>Nannizzia</taxon>
    </lineage>
</organism>
<dbReference type="GeneID" id="10024561"/>
<accession>E4V649</accession>
<dbReference type="OrthoDB" id="10004862at2759"/>
<dbReference type="Proteomes" id="UP000002669">
    <property type="component" value="Unassembled WGS sequence"/>
</dbReference>
<proteinExistence type="predicted"/>
<gene>
    <name evidence="1" type="ORF">MGYG_08244</name>
</gene>
<dbReference type="AlphaFoldDB" id="E4V649"/>
<reference evidence="2" key="1">
    <citation type="journal article" date="2012" name="MBio">
        <title>Comparative genome analysis of Trichophyton rubrum and related dermatophytes reveals candidate genes involved in infection.</title>
        <authorList>
            <person name="Martinez D.A."/>
            <person name="Oliver B.G."/>
            <person name="Graeser Y."/>
            <person name="Goldberg J.M."/>
            <person name="Li W."/>
            <person name="Martinez-Rossi N.M."/>
            <person name="Monod M."/>
            <person name="Shelest E."/>
            <person name="Barton R.C."/>
            <person name="Birch E."/>
            <person name="Brakhage A.A."/>
            <person name="Chen Z."/>
            <person name="Gurr S.J."/>
            <person name="Heiman D."/>
            <person name="Heitman J."/>
            <person name="Kosti I."/>
            <person name="Rossi A."/>
            <person name="Saif S."/>
            <person name="Samalova M."/>
            <person name="Saunders C.W."/>
            <person name="Shea T."/>
            <person name="Summerbell R.C."/>
            <person name="Xu J."/>
            <person name="Young S."/>
            <person name="Zeng Q."/>
            <person name="Birren B.W."/>
            <person name="Cuomo C.A."/>
            <person name="White T.C."/>
        </authorList>
    </citation>
    <scope>NUCLEOTIDE SEQUENCE [LARGE SCALE GENOMIC DNA]</scope>
    <source>
        <strain evidence="2">ATCC MYA-4604 / CBS 118893</strain>
    </source>
</reference>
<dbReference type="InParanoid" id="E4V649"/>
<keyword evidence="2" id="KW-1185">Reference proteome</keyword>
<dbReference type="EMBL" id="DS989830">
    <property type="protein sequence ID" value="EFR05232.1"/>
    <property type="molecule type" value="Genomic_DNA"/>
</dbReference>
<sequence length="336" mass="39058">MVSIFLSRLLFSCRIRAKGRKYFKSHADLDWRFIYKKDDKCRTPTKLQGRFVLLLPNIEGLLAIHWIARRTGPRRRRHLWTHPGSRLKCRQNCLFIGIDNAREMSGQQFSPRIATLATGKPEENKMRLEETWLRRLAEKRRIYRRSQHHLETPFTTAAIGTDVAFWRSYIASRPTPPEDFFQFINAYHASHGDSTSAGTPGEPFHRRGAEGLSSYLDNIAVPAAEWENVQRHKWNCGHPLLFNSTEGFDFEVVPVDRRAEGEKTTEVIDREFWAEEWDVERTKAYIDSVYPNYRTAAGERYAELEAMLEELREAMGGGNSRRKVSFPVVLILATRK</sequence>
<dbReference type="STRING" id="535722.E4V649"/>
<evidence type="ECO:0000313" key="2">
    <source>
        <dbReference type="Proteomes" id="UP000002669"/>
    </source>
</evidence>